<dbReference type="Pfam" id="PF01425">
    <property type="entry name" value="Amidase"/>
    <property type="match status" value="1"/>
</dbReference>
<feature type="domain" description="Amidase" evidence="5">
    <location>
        <begin position="83"/>
        <end position="552"/>
    </location>
</feature>
<dbReference type="Gene3D" id="3.90.1300.10">
    <property type="entry name" value="Amidase signature (AS) domain"/>
    <property type="match status" value="1"/>
</dbReference>
<dbReference type="PANTHER" id="PTHR46072">
    <property type="entry name" value="AMIDASE-RELATED-RELATED"/>
    <property type="match status" value="1"/>
</dbReference>
<dbReference type="EMBL" id="JAPCWZ010000004">
    <property type="protein sequence ID" value="KAK8867642.1"/>
    <property type="molecule type" value="Genomic_DNA"/>
</dbReference>
<sequence length="569" mass="61565">MEPWRQISEQKQKSLLSKILEPWLLSEAFCAIPTTPDCPNLNVTTDAFMSEAGLSPRELSITSNTSIPAILAGYKSQELSAEEVVTAFCHRAAINHQMTESLSEIRFAEAIAEAKAQDEYLRTHKKLVGPLHGIPISLKDQFRVEGLETAMGYIGWLGPVETAESESLLTRQIRGLGGIIVAKSHVPQTLMIGELQSNLHHPGLNPHNRLLSPGGSSGGEGSLLASRGSVLGIGTDMGGSIRIPSAFNHLFGLKPSSGRFSYRGLANSLDGKPVVPSVAGPMSENLENLIHLTQAVVDAEGWRHDPALVPLPWRPEVLDQIRATAAAAPRGGLCFAAFPGGDDGITRPHPPVARGVEMAVRAARQAGHRVIEWQPPNHAEAAVLYAGLVFATSYDVEDALKLSGEPLVGGAQAVFRRGAKLAPKNFQGYFELVNRFRKYQEDYADYWESTKLLTGTGRPVDGIIAPVAATAAVRHDAFYAFNYTIVYNILDYSSLTIPVTKADRNIDIASPYAYPRSPIDEANWNSYDAEIYHGAPVGVQVVARRLEEEKVLALGEVLSDAIAFLGAKL</sequence>
<organism evidence="6 7">
    <name type="scientific">Apiospora arundinis</name>
    <dbReference type="NCBI Taxonomy" id="335852"/>
    <lineage>
        <taxon>Eukaryota</taxon>
        <taxon>Fungi</taxon>
        <taxon>Dikarya</taxon>
        <taxon>Ascomycota</taxon>
        <taxon>Pezizomycotina</taxon>
        <taxon>Sordariomycetes</taxon>
        <taxon>Xylariomycetidae</taxon>
        <taxon>Amphisphaeriales</taxon>
        <taxon>Apiosporaceae</taxon>
        <taxon>Apiospora</taxon>
    </lineage>
</organism>
<dbReference type="SUPFAM" id="SSF75304">
    <property type="entry name" value="Amidase signature (AS) enzymes"/>
    <property type="match status" value="1"/>
</dbReference>
<evidence type="ECO:0000256" key="1">
    <source>
        <dbReference type="ARBA" id="ARBA00001311"/>
    </source>
</evidence>
<comment type="caution">
    <text evidence="6">The sequence shown here is derived from an EMBL/GenBank/DDBJ whole genome shotgun (WGS) entry which is preliminary data.</text>
</comment>
<name>A0ABR2ISQ0_9PEZI</name>
<reference evidence="6 7" key="1">
    <citation type="journal article" date="2024" name="IMA Fungus">
        <title>Apiospora arundinis, a panoply of carbohydrate-active enzymes and secondary metabolites.</title>
        <authorList>
            <person name="Sorensen T."/>
            <person name="Petersen C."/>
            <person name="Muurmann A.T."/>
            <person name="Christiansen J.V."/>
            <person name="Brundto M.L."/>
            <person name="Overgaard C.K."/>
            <person name="Boysen A.T."/>
            <person name="Wollenberg R.D."/>
            <person name="Larsen T.O."/>
            <person name="Sorensen J.L."/>
            <person name="Nielsen K.L."/>
            <person name="Sondergaard T.E."/>
        </authorList>
    </citation>
    <scope>NUCLEOTIDE SEQUENCE [LARGE SCALE GENOMIC DNA]</scope>
    <source>
        <strain evidence="6 7">AAU 773</strain>
    </source>
</reference>
<comment type="catalytic activity">
    <reaction evidence="1">
        <text>a monocarboxylic acid amide + H2O = a monocarboxylate + NH4(+)</text>
        <dbReference type="Rhea" id="RHEA:12020"/>
        <dbReference type="ChEBI" id="CHEBI:15377"/>
        <dbReference type="ChEBI" id="CHEBI:28938"/>
        <dbReference type="ChEBI" id="CHEBI:35757"/>
        <dbReference type="ChEBI" id="CHEBI:83628"/>
        <dbReference type="EC" id="3.5.1.4"/>
    </reaction>
</comment>
<evidence type="ECO:0000313" key="6">
    <source>
        <dbReference type="EMBL" id="KAK8867642.1"/>
    </source>
</evidence>
<dbReference type="EC" id="3.5.1.4" evidence="3"/>
<keyword evidence="4" id="KW-0378">Hydrolase</keyword>
<dbReference type="InterPro" id="IPR020556">
    <property type="entry name" value="Amidase_CS"/>
</dbReference>
<dbReference type="PIRSF" id="PIRSF001221">
    <property type="entry name" value="Amidase_fungi"/>
    <property type="match status" value="1"/>
</dbReference>
<accession>A0ABR2ISQ0</accession>
<evidence type="ECO:0000256" key="3">
    <source>
        <dbReference type="ARBA" id="ARBA00012922"/>
    </source>
</evidence>
<comment type="similarity">
    <text evidence="2">Belongs to the amidase family.</text>
</comment>
<dbReference type="Proteomes" id="UP001390339">
    <property type="component" value="Unassembled WGS sequence"/>
</dbReference>
<proteinExistence type="inferred from homology"/>
<evidence type="ECO:0000259" key="5">
    <source>
        <dbReference type="Pfam" id="PF01425"/>
    </source>
</evidence>
<evidence type="ECO:0000256" key="4">
    <source>
        <dbReference type="ARBA" id="ARBA00022801"/>
    </source>
</evidence>
<dbReference type="InterPro" id="IPR036928">
    <property type="entry name" value="AS_sf"/>
</dbReference>
<keyword evidence="7" id="KW-1185">Reference proteome</keyword>
<dbReference type="InterPro" id="IPR023631">
    <property type="entry name" value="Amidase_dom"/>
</dbReference>
<dbReference type="PROSITE" id="PS00571">
    <property type="entry name" value="AMIDASES"/>
    <property type="match status" value="1"/>
</dbReference>
<protein>
    <recommendedName>
        <fullName evidence="3">amidase</fullName>
        <ecNumber evidence="3">3.5.1.4</ecNumber>
    </recommendedName>
</protein>
<dbReference type="PANTHER" id="PTHR46072:SF2">
    <property type="entry name" value="AMIDASE (EUROFUNG)"/>
    <property type="match status" value="1"/>
</dbReference>
<evidence type="ECO:0000256" key="2">
    <source>
        <dbReference type="ARBA" id="ARBA00009199"/>
    </source>
</evidence>
<evidence type="ECO:0000313" key="7">
    <source>
        <dbReference type="Proteomes" id="UP001390339"/>
    </source>
</evidence>
<gene>
    <name evidence="6" type="ORF">PGQ11_006220</name>
</gene>